<feature type="compositionally biased region" description="Polar residues" evidence="2">
    <location>
        <begin position="68"/>
        <end position="82"/>
    </location>
</feature>
<dbReference type="Pfam" id="PF00010">
    <property type="entry name" value="HLH"/>
    <property type="match status" value="1"/>
</dbReference>
<dbReference type="SMART" id="SM00353">
    <property type="entry name" value="HLH"/>
    <property type="match status" value="1"/>
</dbReference>
<evidence type="ECO:0000256" key="2">
    <source>
        <dbReference type="SAM" id="MobiDB-lite"/>
    </source>
</evidence>
<feature type="compositionally biased region" description="Polar residues" evidence="2">
    <location>
        <begin position="22"/>
        <end position="33"/>
    </location>
</feature>
<dbReference type="STRING" id="139723.A0A182MW74"/>
<dbReference type="PANTHER" id="PTHR45851">
    <property type="entry name" value="MYC PROTO-ONCOGENE"/>
    <property type="match status" value="1"/>
</dbReference>
<reference evidence="5" key="1">
    <citation type="submission" date="2013-09" db="EMBL/GenBank/DDBJ databases">
        <title>The Genome Sequence of Anopheles culicifacies species A.</title>
        <authorList>
            <consortium name="The Broad Institute Genomics Platform"/>
            <person name="Neafsey D.E."/>
            <person name="Besansky N."/>
            <person name="Howell P."/>
            <person name="Walton C."/>
            <person name="Young S.K."/>
            <person name="Zeng Q."/>
            <person name="Gargeya S."/>
            <person name="Fitzgerald M."/>
            <person name="Haas B."/>
            <person name="Abouelleil A."/>
            <person name="Allen A.W."/>
            <person name="Alvarado L."/>
            <person name="Arachchi H.M."/>
            <person name="Berlin A.M."/>
            <person name="Chapman S.B."/>
            <person name="Gainer-Dewar J."/>
            <person name="Goldberg J."/>
            <person name="Griggs A."/>
            <person name="Gujja S."/>
            <person name="Hansen M."/>
            <person name="Howarth C."/>
            <person name="Imamovic A."/>
            <person name="Ireland A."/>
            <person name="Larimer J."/>
            <person name="McCowan C."/>
            <person name="Murphy C."/>
            <person name="Pearson M."/>
            <person name="Poon T.W."/>
            <person name="Priest M."/>
            <person name="Roberts A."/>
            <person name="Saif S."/>
            <person name="Shea T."/>
            <person name="Sisk P."/>
            <person name="Sykes S."/>
            <person name="Wortman J."/>
            <person name="Nusbaum C."/>
            <person name="Birren B."/>
        </authorList>
    </citation>
    <scope>NUCLEOTIDE SEQUENCE [LARGE SCALE GENOMIC DNA]</scope>
    <source>
        <strain evidence="5">A-37</strain>
    </source>
</reference>
<reference evidence="4" key="2">
    <citation type="submission" date="2020-05" db="UniProtKB">
        <authorList>
            <consortium name="EnsemblMetazoa"/>
        </authorList>
    </citation>
    <scope>IDENTIFICATION</scope>
    <source>
        <strain evidence="4">A-37</strain>
    </source>
</reference>
<evidence type="ECO:0000313" key="5">
    <source>
        <dbReference type="Proteomes" id="UP000075883"/>
    </source>
</evidence>
<dbReference type="VEuPathDB" id="VectorBase:ACUA027761"/>
<evidence type="ECO:0000259" key="3">
    <source>
        <dbReference type="PROSITE" id="PS50888"/>
    </source>
</evidence>
<protein>
    <recommendedName>
        <fullName evidence="3">BHLH domain-containing protein</fullName>
    </recommendedName>
</protein>
<dbReference type="GO" id="GO:0046983">
    <property type="term" value="F:protein dimerization activity"/>
    <property type="evidence" value="ECO:0007669"/>
    <property type="project" value="InterPro"/>
</dbReference>
<accession>A0A182MW74</accession>
<dbReference type="CDD" id="cd11400">
    <property type="entry name" value="bHLHzip_Myc"/>
    <property type="match status" value="1"/>
</dbReference>
<organism evidence="4 5">
    <name type="scientific">Anopheles culicifacies</name>
    <dbReference type="NCBI Taxonomy" id="139723"/>
    <lineage>
        <taxon>Eukaryota</taxon>
        <taxon>Metazoa</taxon>
        <taxon>Ecdysozoa</taxon>
        <taxon>Arthropoda</taxon>
        <taxon>Hexapoda</taxon>
        <taxon>Insecta</taxon>
        <taxon>Pterygota</taxon>
        <taxon>Neoptera</taxon>
        <taxon>Endopterygota</taxon>
        <taxon>Diptera</taxon>
        <taxon>Nematocera</taxon>
        <taxon>Culicoidea</taxon>
        <taxon>Culicidae</taxon>
        <taxon>Anophelinae</taxon>
        <taxon>Anopheles</taxon>
        <taxon>culicifacies species complex</taxon>
    </lineage>
</organism>
<dbReference type="InterPro" id="IPR011598">
    <property type="entry name" value="bHLH_dom"/>
</dbReference>
<dbReference type="EnsemblMetazoa" id="ACUA027761-RA">
    <property type="protein sequence ID" value="ACUA027761-PA"/>
    <property type="gene ID" value="ACUA027761"/>
</dbReference>
<feature type="region of interest" description="Disordered" evidence="2">
    <location>
        <begin position="20"/>
        <end position="143"/>
    </location>
</feature>
<feature type="domain" description="BHLH" evidence="3">
    <location>
        <begin position="157"/>
        <end position="209"/>
    </location>
</feature>
<keyword evidence="5" id="KW-1185">Reference proteome</keyword>
<dbReference type="InterPro" id="IPR036638">
    <property type="entry name" value="HLH_DNA-bd_sf"/>
</dbReference>
<evidence type="ECO:0000256" key="1">
    <source>
        <dbReference type="SAM" id="Coils"/>
    </source>
</evidence>
<dbReference type="PROSITE" id="PS50888">
    <property type="entry name" value="BHLH"/>
    <property type="match status" value="1"/>
</dbReference>
<dbReference type="AlphaFoldDB" id="A0A182MW74"/>
<feature type="compositionally biased region" description="Low complexity" evidence="2">
    <location>
        <begin position="116"/>
        <end position="125"/>
    </location>
</feature>
<proteinExistence type="predicted"/>
<dbReference type="SUPFAM" id="SSF47459">
    <property type="entry name" value="HLH, helix-loop-helix DNA-binding domain"/>
    <property type="match status" value="1"/>
</dbReference>
<dbReference type="Proteomes" id="UP000075883">
    <property type="component" value="Unassembled WGS sequence"/>
</dbReference>
<name>A0A182MW74_9DIPT</name>
<keyword evidence="1" id="KW-0175">Coiled coil</keyword>
<evidence type="ECO:0000313" key="4">
    <source>
        <dbReference type="EnsemblMetazoa" id="ACUA027761-PA"/>
    </source>
</evidence>
<sequence length="245" mass="26976">MPTNPTERDYRHLQSEVASKIRTASSRGTTNGSLPYGSGSHHHHHYQRQHQLADGTRQGHLGGIYPTPASSTTISGANTPLPTRSGGASAASSPPPACSTSSGSASRKRSVGGSGSSSKRSSNASKRMRLGHSKRGGDGGRYDTCGQSLAEELDTVEKRNLHNNLERQRRIGLKNLFEELKRQIPQLRDKDRAPKVNILREAASLCTRLNQEAEQVNELRQQQMKLYERLRYLRASMHSQRVGLE</sequence>
<dbReference type="Gene3D" id="4.10.280.10">
    <property type="entry name" value="Helix-loop-helix DNA-binding domain"/>
    <property type="match status" value="1"/>
</dbReference>
<feature type="coiled-coil region" evidence="1">
    <location>
        <begin position="170"/>
        <end position="229"/>
    </location>
</feature>
<dbReference type="EMBL" id="AXCM01007630">
    <property type="status" value="NOT_ANNOTATED_CDS"/>
    <property type="molecule type" value="Genomic_DNA"/>
</dbReference>
<dbReference type="InterPro" id="IPR050433">
    <property type="entry name" value="Myc_transcription_factors"/>
</dbReference>
<feature type="compositionally biased region" description="Low complexity" evidence="2">
    <location>
        <begin position="84"/>
        <end position="105"/>
    </location>
</feature>